<reference evidence="1 2" key="1">
    <citation type="journal article" date="2021" name="J. Hered.">
        <title>A chromosome-level genome assembly of the parasitoid wasp, Cotesia glomerata (Hymenoptera: Braconidae).</title>
        <authorList>
            <person name="Pinto B.J."/>
            <person name="Weis J.J."/>
            <person name="Gamble T."/>
            <person name="Ode P.J."/>
            <person name="Paul R."/>
            <person name="Zaspel J.M."/>
        </authorList>
    </citation>
    <scope>NUCLEOTIDE SEQUENCE [LARGE SCALE GENOMIC DNA]</scope>
    <source>
        <strain evidence="1">CgM1</strain>
    </source>
</reference>
<evidence type="ECO:0000313" key="1">
    <source>
        <dbReference type="EMBL" id="KAH0551336.1"/>
    </source>
</evidence>
<name>A0AAV7IIK6_COTGL</name>
<sequence>MALFEDFVDEMKVVFTCGMCETICENYQDHGCLKKYADHYIDNNYYCYPLLEYEERVGKTASKNPCSRRNLNKGWIQNFFGVYFFRSLDNYFIA</sequence>
<gene>
    <name evidence="1" type="ORF">KQX54_001632</name>
</gene>
<proteinExistence type="predicted"/>
<comment type="caution">
    <text evidence="1">The sequence shown here is derived from an EMBL/GenBank/DDBJ whole genome shotgun (WGS) entry which is preliminary data.</text>
</comment>
<dbReference type="Proteomes" id="UP000826195">
    <property type="component" value="Unassembled WGS sequence"/>
</dbReference>
<accession>A0AAV7IIK6</accession>
<keyword evidence="2" id="KW-1185">Reference proteome</keyword>
<organism evidence="1 2">
    <name type="scientific">Cotesia glomerata</name>
    <name type="common">Lepidopteran parasitic wasp</name>
    <name type="synonym">Apanteles glomeratus</name>
    <dbReference type="NCBI Taxonomy" id="32391"/>
    <lineage>
        <taxon>Eukaryota</taxon>
        <taxon>Metazoa</taxon>
        <taxon>Ecdysozoa</taxon>
        <taxon>Arthropoda</taxon>
        <taxon>Hexapoda</taxon>
        <taxon>Insecta</taxon>
        <taxon>Pterygota</taxon>
        <taxon>Neoptera</taxon>
        <taxon>Endopterygota</taxon>
        <taxon>Hymenoptera</taxon>
        <taxon>Apocrita</taxon>
        <taxon>Ichneumonoidea</taxon>
        <taxon>Braconidae</taxon>
        <taxon>Microgastrinae</taxon>
        <taxon>Cotesia</taxon>
    </lineage>
</organism>
<dbReference type="EMBL" id="JAHXZJ010001493">
    <property type="protein sequence ID" value="KAH0551336.1"/>
    <property type="molecule type" value="Genomic_DNA"/>
</dbReference>
<evidence type="ECO:0000313" key="2">
    <source>
        <dbReference type="Proteomes" id="UP000826195"/>
    </source>
</evidence>
<protein>
    <submittedName>
        <fullName evidence="1">Uncharacterized protein</fullName>
    </submittedName>
</protein>
<dbReference type="AlphaFoldDB" id="A0AAV7IIK6"/>